<protein>
    <submittedName>
        <fullName evidence="1">Uncharacterized protein</fullName>
    </submittedName>
</protein>
<keyword evidence="2" id="KW-1185">Reference proteome</keyword>
<proteinExistence type="predicted"/>
<evidence type="ECO:0000313" key="1">
    <source>
        <dbReference type="EMBL" id="KAF3701507.1"/>
    </source>
</evidence>
<dbReference type="Proteomes" id="UP000503349">
    <property type="component" value="Chromosome 16"/>
</dbReference>
<reference evidence="1 2" key="1">
    <citation type="submission" date="2019-02" db="EMBL/GenBank/DDBJ databases">
        <title>Opniocepnalus argus genome.</title>
        <authorList>
            <person name="Zhou C."/>
            <person name="Xiao S."/>
        </authorList>
    </citation>
    <scope>NUCLEOTIDE SEQUENCE [LARGE SCALE GENOMIC DNA]</scope>
    <source>
        <strain evidence="1">OARG1902GOOAL</strain>
        <tissue evidence="1">Muscle</tissue>
    </source>
</reference>
<sequence length="95" mass="10351">MPQIHSPYSSQLELTVAALPTINIAKGCALGQEGPLTLTLIFNDENKQAHTLPCSSTCTHTSTHALYAVPTYSESTLGFFRKAPIQIHVVFKSHK</sequence>
<dbReference type="AlphaFoldDB" id="A0A6G1QGB0"/>
<organism evidence="1 2">
    <name type="scientific">Channa argus</name>
    <name type="common">Northern snakehead</name>
    <name type="synonym">Ophicephalus argus</name>
    <dbReference type="NCBI Taxonomy" id="215402"/>
    <lineage>
        <taxon>Eukaryota</taxon>
        <taxon>Metazoa</taxon>
        <taxon>Chordata</taxon>
        <taxon>Craniata</taxon>
        <taxon>Vertebrata</taxon>
        <taxon>Euteleostomi</taxon>
        <taxon>Actinopterygii</taxon>
        <taxon>Neopterygii</taxon>
        <taxon>Teleostei</taxon>
        <taxon>Neoteleostei</taxon>
        <taxon>Acanthomorphata</taxon>
        <taxon>Anabantaria</taxon>
        <taxon>Anabantiformes</taxon>
        <taxon>Channoidei</taxon>
        <taxon>Channidae</taxon>
        <taxon>Channa</taxon>
    </lineage>
</organism>
<name>A0A6G1QGB0_CHAAH</name>
<evidence type="ECO:0000313" key="2">
    <source>
        <dbReference type="Proteomes" id="UP000503349"/>
    </source>
</evidence>
<accession>A0A6G1QGB0</accession>
<dbReference type="EMBL" id="CM015727">
    <property type="protein sequence ID" value="KAF3701507.1"/>
    <property type="molecule type" value="Genomic_DNA"/>
</dbReference>
<gene>
    <name evidence="1" type="ORF">EXN66_Car017195</name>
</gene>
<reference evidence="2" key="2">
    <citation type="submission" date="2019-02" db="EMBL/GenBank/DDBJ databases">
        <title>Opniocepnalus argus Var Kimnra genome.</title>
        <authorList>
            <person name="Zhou C."/>
            <person name="Xiao S."/>
        </authorList>
    </citation>
    <scope>NUCLEOTIDE SEQUENCE [LARGE SCALE GENOMIC DNA]</scope>
</reference>